<keyword evidence="2" id="KW-0812">Transmembrane</keyword>
<keyword evidence="2" id="KW-1133">Transmembrane helix</keyword>
<accession>A0A7U7G7M3</accession>
<feature type="compositionally biased region" description="Polar residues" evidence="1">
    <location>
        <begin position="163"/>
        <end position="174"/>
    </location>
</feature>
<evidence type="ECO:0000256" key="2">
    <source>
        <dbReference type="SAM" id="Phobius"/>
    </source>
</evidence>
<dbReference type="RefSeq" id="WP_152332704.1">
    <property type="nucleotide sequence ID" value="NZ_CBLY010000007.1"/>
</dbReference>
<comment type="caution">
    <text evidence="3">The sequence shown here is derived from an EMBL/GenBank/DDBJ whole genome shotgun (WGS) entry which is preliminary data.</text>
</comment>
<dbReference type="EMBL" id="CBLY010000007">
    <property type="protein sequence ID" value="CDG34523.1"/>
    <property type="molecule type" value="Genomic_DNA"/>
</dbReference>
<sequence>MNQITLADKAIPLQAEMTLGLVIASGDVSTQQNVTVQVDDTFLPDCPIISHDGHMVIALLPRKQAEACIDPLAASAVSIPALGITEAEIDWVGFPANRQPQTASQILQMASETEEEQSQQQAAFSPPPAAPPEAVPFPPPDATATQHPADGTPEDKKPEDAPETTQTMDKTPSSSRKKGLLIPAGGAVIALCLATAGGWFWFHKPSFLATPAYQNMSPADAVKQLVTPAAIGQEGWRRIRAGQGDAGLRLLGYAATKHDPVSLQRMGELYDPARFRTDGPIPQPNPREAARYYRKALLAGNQDVRSERDSLLAALRKKAENGDQEAAFTLQEYAR</sequence>
<dbReference type="AlphaFoldDB" id="A0A7U7G7M3"/>
<dbReference type="Proteomes" id="UP000027590">
    <property type="component" value="Unassembled WGS sequence"/>
</dbReference>
<proteinExistence type="predicted"/>
<reference evidence="3 4" key="1">
    <citation type="journal article" date="2014" name="Genome Biol. Evol.">
        <title>Acetic acid bacteria genomes reveal functional traits for adaptation to life in insect guts.</title>
        <authorList>
            <person name="Chouaia B."/>
            <person name="Gaiarsa S."/>
            <person name="Crotti E."/>
            <person name="Comandatore F."/>
            <person name="Degli Esposti M."/>
            <person name="Ricci I."/>
            <person name="Alma A."/>
            <person name="Favia G."/>
            <person name="Bandi C."/>
            <person name="Daffonchio D."/>
        </authorList>
    </citation>
    <scope>NUCLEOTIDE SEQUENCE [LARGE SCALE GENOMIC DNA]</scope>
    <source>
        <strain evidence="4">AM169</strain>
    </source>
</reference>
<evidence type="ECO:0000256" key="1">
    <source>
        <dbReference type="SAM" id="MobiDB-lite"/>
    </source>
</evidence>
<organism evidence="3 4">
    <name type="scientific">Parasaccharibacter apium</name>
    <dbReference type="NCBI Taxonomy" id="1510841"/>
    <lineage>
        <taxon>Bacteria</taxon>
        <taxon>Pseudomonadati</taxon>
        <taxon>Pseudomonadota</taxon>
        <taxon>Alphaproteobacteria</taxon>
        <taxon>Acetobacterales</taxon>
        <taxon>Acetobacteraceae</taxon>
        <taxon>Parasaccharibacter</taxon>
    </lineage>
</organism>
<feature type="transmembrane region" description="Helical" evidence="2">
    <location>
        <begin position="180"/>
        <end position="202"/>
    </location>
</feature>
<name>A0A7U7G7M3_9PROT</name>
<feature type="compositionally biased region" description="Pro residues" evidence="1">
    <location>
        <begin position="125"/>
        <end position="141"/>
    </location>
</feature>
<protein>
    <submittedName>
        <fullName evidence="3">Uncharacterized protein</fullName>
    </submittedName>
</protein>
<keyword evidence="2" id="KW-0472">Membrane</keyword>
<gene>
    <name evidence="3" type="ORF">SACS_1785</name>
</gene>
<feature type="region of interest" description="Disordered" evidence="1">
    <location>
        <begin position="109"/>
        <end position="178"/>
    </location>
</feature>
<evidence type="ECO:0000313" key="3">
    <source>
        <dbReference type="EMBL" id="CDG34523.1"/>
    </source>
</evidence>
<evidence type="ECO:0000313" key="4">
    <source>
        <dbReference type="Proteomes" id="UP000027590"/>
    </source>
</evidence>
<reference evidence="3 4" key="2">
    <citation type="journal article" date="2014" name="PLoS ONE">
        <title>Evolution of mitochondria reconstructed from the energy metabolism of living bacteria.</title>
        <authorList>
            <person name="Degli Esposti M."/>
            <person name="Chouaia B."/>
            <person name="Comandatore F."/>
            <person name="Crotti E."/>
            <person name="Sassera D."/>
            <person name="Lievens P.M."/>
            <person name="Daffonchio D."/>
            <person name="Bandi C."/>
        </authorList>
    </citation>
    <scope>NUCLEOTIDE SEQUENCE [LARGE SCALE GENOMIC DNA]</scope>
    <source>
        <strain evidence="4">AM169</strain>
    </source>
</reference>